<name>D2VV27_NAEGR</name>
<feature type="chain" id="PRO_5003037938" evidence="1">
    <location>
        <begin position="26"/>
        <end position="398"/>
    </location>
</feature>
<keyword evidence="1" id="KW-0732">Signal</keyword>
<keyword evidence="3" id="KW-1185">Reference proteome</keyword>
<protein>
    <submittedName>
        <fullName evidence="2">Predicted protein</fullName>
    </submittedName>
</protein>
<dbReference type="PROSITE" id="PS51257">
    <property type="entry name" value="PROKAR_LIPOPROTEIN"/>
    <property type="match status" value="1"/>
</dbReference>
<gene>
    <name evidence="2" type="ORF">NAEGRDRAFT_72869</name>
</gene>
<feature type="signal peptide" evidence="1">
    <location>
        <begin position="1"/>
        <end position="25"/>
    </location>
</feature>
<proteinExistence type="predicted"/>
<dbReference type="RefSeq" id="XP_002672166.1">
    <property type="nucleotide sequence ID" value="XM_002672120.1"/>
</dbReference>
<dbReference type="GeneID" id="8854072"/>
<dbReference type="EMBL" id="GG738900">
    <property type="protein sequence ID" value="EFC39422.1"/>
    <property type="molecule type" value="Genomic_DNA"/>
</dbReference>
<reference evidence="2 3" key="1">
    <citation type="journal article" date="2010" name="Cell">
        <title>The genome of Naegleria gruberi illuminates early eukaryotic versatility.</title>
        <authorList>
            <person name="Fritz-Laylin L.K."/>
            <person name="Prochnik S.E."/>
            <person name="Ginger M.L."/>
            <person name="Dacks J.B."/>
            <person name="Carpenter M.L."/>
            <person name="Field M.C."/>
            <person name="Kuo A."/>
            <person name="Paredez A."/>
            <person name="Chapman J."/>
            <person name="Pham J."/>
            <person name="Shu S."/>
            <person name="Neupane R."/>
            <person name="Cipriano M."/>
            <person name="Mancuso J."/>
            <person name="Tu H."/>
            <person name="Salamov A."/>
            <person name="Lindquist E."/>
            <person name="Shapiro H."/>
            <person name="Lucas S."/>
            <person name="Grigoriev I.V."/>
            <person name="Cande W.Z."/>
            <person name="Fulton C."/>
            <person name="Rokhsar D.S."/>
            <person name="Dawson S.C."/>
        </authorList>
    </citation>
    <scope>NUCLEOTIDE SEQUENCE [LARGE SCALE GENOMIC DNA]</scope>
    <source>
        <strain evidence="2 3">NEG-M</strain>
    </source>
</reference>
<evidence type="ECO:0000313" key="3">
    <source>
        <dbReference type="Proteomes" id="UP000006671"/>
    </source>
</evidence>
<evidence type="ECO:0000256" key="1">
    <source>
        <dbReference type="SAM" id="SignalP"/>
    </source>
</evidence>
<organism evidence="3">
    <name type="scientific">Naegleria gruberi</name>
    <name type="common">Amoeba</name>
    <dbReference type="NCBI Taxonomy" id="5762"/>
    <lineage>
        <taxon>Eukaryota</taxon>
        <taxon>Discoba</taxon>
        <taxon>Heterolobosea</taxon>
        <taxon>Tetramitia</taxon>
        <taxon>Eutetramitia</taxon>
        <taxon>Vahlkampfiidae</taxon>
        <taxon>Naegleria</taxon>
    </lineage>
</organism>
<evidence type="ECO:0000313" key="2">
    <source>
        <dbReference type="EMBL" id="EFC39422.1"/>
    </source>
</evidence>
<dbReference type="InParanoid" id="D2VV27"/>
<dbReference type="KEGG" id="ngr:NAEGRDRAFT_72869"/>
<dbReference type="OrthoDB" id="9974174at2759"/>
<dbReference type="AlphaFoldDB" id="D2VV27"/>
<dbReference type="VEuPathDB" id="AmoebaDB:NAEGRDRAFT_72869"/>
<sequence length="398" mass="41730">MFHTKSILAAIMLFVLMACAQQVSSQLSLKAVEQNLFRSPRQSCSCIACTCGGGTCPQSVAAHAYTSFSLTCPTGQVVSSYSVNVQSTDGSSFKYYTVSEADFEKYKQGLPFSYYNGPSSASSVTCVYAGTYRLDQQNAKFFVECTNAIMSCPLKYSVSYGCTTPTGTVVGLDLSAPTTVNSGQTFTTTVRLLDTSGNTVSTSGESISLSWEGSGTLGGSTTATTSNGVATFSNSITVSSSVSAKLKATYTTGGNTYSQSRGVDVQTGSNPVDYTSAWVGTWKVQDTCDVNSCCCLTGSVSVTKSNTNTVFLTGPVNGQCGSSTSMSAQVSNINSDTTLSAIIFNNPFILTRNGNELTVVNQKATQCSGRAVKTSGSSNIKQASFLIVCLLVLISFLF</sequence>
<dbReference type="Proteomes" id="UP000006671">
    <property type="component" value="Unassembled WGS sequence"/>
</dbReference>
<accession>D2VV27</accession>